<reference evidence="2" key="1">
    <citation type="submission" date="2020-05" db="EMBL/GenBank/DDBJ databases">
        <authorList>
            <person name="Chiriac C."/>
            <person name="Salcher M."/>
            <person name="Ghai R."/>
            <person name="Kavagutti S V."/>
        </authorList>
    </citation>
    <scope>NUCLEOTIDE SEQUENCE</scope>
</reference>
<proteinExistence type="predicted"/>
<dbReference type="Gene3D" id="3.10.450.50">
    <property type="match status" value="1"/>
</dbReference>
<feature type="domain" description="SnoaL-like" evidence="1">
    <location>
        <begin position="28"/>
        <end position="110"/>
    </location>
</feature>
<dbReference type="AlphaFoldDB" id="A0A6J6WJH0"/>
<dbReference type="EMBL" id="CAEZZU010000165">
    <property type="protein sequence ID" value="CAB4784860.1"/>
    <property type="molecule type" value="Genomic_DNA"/>
</dbReference>
<accession>A0A6J6WJH0</accession>
<dbReference type="InterPro" id="IPR037401">
    <property type="entry name" value="SnoaL-like"/>
</dbReference>
<evidence type="ECO:0000313" key="2">
    <source>
        <dbReference type="EMBL" id="CAB4784860.1"/>
    </source>
</evidence>
<dbReference type="InterPro" id="IPR032710">
    <property type="entry name" value="NTF2-like_dom_sf"/>
</dbReference>
<dbReference type="Pfam" id="PF12680">
    <property type="entry name" value="SnoaL_2"/>
    <property type="match status" value="1"/>
</dbReference>
<protein>
    <submittedName>
        <fullName evidence="2">Unannotated protein</fullName>
    </submittedName>
</protein>
<organism evidence="2">
    <name type="scientific">freshwater metagenome</name>
    <dbReference type="NCBI Taxonomy" id="449393"/>
    <lineage>
        <taxon>unclassified sequences</taxon>
        <taxon>metagenomes</taxon>
        <taxon>ecological metagenomes</taxon>
    </lineage>
</organism>
<gene>
    <name evidence="2" type="ORF">UFOPK2925_01074</name>
</gene>
<evidence type="ECO:0000259" key="1">
    <source>
        <dbReference type="Pfam" id="PF12680"/>
    </source>
</evidence>
<dbReference type="SUPFAM" id="SSF54427">
    <property type="entry name" value="NTF2-like"/>
    <property type="match status" value="1"/>
</dbReference>
<name>A0A6J6WJH0_9ZZZZ</name>
<sequence>MFDRHEIEETLSRYVALRVAIDSGLNPWTDLCDFYTEECVYIDPAWGRVEGRESIRAFMVESMTGLEDWQFPVEFTAVSGDNAAVKWLQILPGSRPDGTQYVQTGWSRLVYAGDGLFRYQEDTLNMAHVIEDLTASGWRPGKGFNAPPIEPDRDFTIPI</sequence>